<protein>
    <submittedName>
        <fullName evidence="4">Uncharacterized protein</fullName>
    </submittedName>
</protein>
<feature type="region of interest" description="Disordered" evidence="1">
    <location>
        <begin position="309"/>
        <end position="337"/>
    </location>
</feature>
<feature type="transmembrane region" description="Helical" evidence="2">
    <location>
        <begin position="199"/>
        <end position="222"/>
    </location>
</feature>
<feature type="region of interest" description="Disordered" evidence="1">
    <location>
        <begin position="479"/>
        <end position="501"/>
    </location>
</feature>
<organism evidence="4 5">
    <name type="scientific">Rickenella mellea</name>
    <dbReference type="NCBI Taxonomy" id="50990"/>
    <lineage>
        <taxon>Eukaryota</taxon>
        <taxon>Fungi</taxon>
        <taxon>Dikarya</taxon>
        <taxon>Basidiomycota</taxon>
        <taxon>Agaricomycotina</taxon>
        <taxon>Agaricomycetes</taxon>
        <taxon>Hymenochaetales</taxon>
        <taxon>Rickenellaceae</taxon>
        <taxon>Rickenella</taxon>
    </lineage>
</organism>
<dbReference type="Proteomes" id="UP000294933">
    <property type="component" value="Unassembled WGS sequence"/>
</dbReference>
<keyword evidence="3" id="KW-0732">Signal</keyword>
<evidence type="ECO:0000313" key="5">
    <source>
        <dbReference type="Proteomes" id="UP000294933"/>
    </source>
</evidence>
<sequence length="501" mass="53328">MILLPVLGYIVLQSSSLVVAVSDVGRQLLARGVQTPAVCLNDFAWMDNSESQSPCLVAAWLLGACQGGDFTLPVLANSSVHYDPPSSLSANGCYCSWAVYNTLQACAYCQQGADTSIFNWNPFMQACPSSDLSAPDSFPRTIVIPQETSIAFWAATDPTTWSNARFDPTLAKSLALQDKPDVTQNSRTPSSKKHAVSKAAIVGGVVGGLVVLFALGAFVFLLHWRKKRALKNAATQPQAPTMPPQNSQSPQSPQKPVFPNGYAPNMVQNAAPGTRPPLVSNYTSYTTTSESSGQIPAAPIFAVMTPPPPSAFPGVSNRGRHGHSSSNGSNTSNNSFSNLEMSMSEHAHIEPFILPGIHNAQTPDDSMRSSTASPTMESEIGSPMRQRLNPPAYEYSSPSGNAPATPPEKAVYVNPASPTRQLSEQPRSSLDPQRGHSTQDSQSSVNLQVGGSTLLDGASLSVNQSQSTPAPAQLRLVTESRSAADLHEHTDNWGFPPDRKA</sequence>
<keyword evidence="5" id="KW-1185">Reference proteome</keyword>
<name>A0A4Y7PFB5_9AGAM</name>
<dbReference type="AlphaFoldDB" id="A0A4Y7PFB5"/>
<dbReference type="VEuPathDB" id="FungiDB:BD410DRAFT_797414"/>
<accession>A0A4Y7PFB5</accession>
<evidence type="ECO:0000256" key="2">
    <source>
        <dbReference type="SAM" id="Phobius"/>
    </source>
</evidence>
<feature type="compositionally biased region" description="Polar residues" evidence="1">
    <location>
        <begin position="359"/>
        <end position="376"/>
    </location>
</feature>
<feature type="compositionally biased region" description="Low complexity" evidence="1">
    <location>
        <begin position="233"/>
        <end position="254"/>
    </location>
</feature>
<feature type="signal peptide" evidence="3">
    <location>
        <begin position="1"/>
        <end position="20"/>
    </location>
</feature>
<dbReference type="OrthoDB" id="2796893at2759"/>
<evidence type="ECO:0000256" key="1">
    <source>
        <dbReference type="SAM" id="MobiDB-lite"/>
    </source>
</evidence>
<keyword evidence="2" id="KW-1133">Transmembrane helix</keyword>
<reference evidence="4 5" key="1">
    <citation type="submission" date="2018-06" db="EMBL/GenBank/DDBJ databases">
        <title>A transcriptomic atlas of mushroom development highlights an independent origin of complex multicellularity.</title>
        <authorList>
            <consortium name="DOE Joint Genome Institute"/>
            <person name="Krizsan K."/>
            <person name="Almasi E."/>
            <person name="Merenyi Z."/>
            <person name="Sahu N."/>
            <person name="Viragh M."/>
            <person name="Koszo T."/>
            <person name="Mondo S."/>
            <person name="Kiss B."/>
            <person name="Balint B."/>
            <person name="Kues U."/>
            <person name="Barry K."/>
            <person name="Hegedus J.C."/>
            <person name="Henrissat B."/>
            <person name="Johnson J."/>
            <person name="Lipzen A."/>
            <person name="Ohm R."/>
            <person name="Nagy I."/>
            <person name="Pangilinan J."/>
            <person name="Yan J."/>
            <person name="Xiong Y."/>
            <person name="Grigoriev I.V."/>
            <person name="Hibbett D.S."/>
            <person name="Nagy L.G."/>
        </authorList>
    </citation>
    <scope>NUCLEOTIDE SEQUENCE [LARGE SCALE GENOMIC DNA]</scope>
    <source>
        <strain evidence="4 5">SZMC22713</strain>
    </source>
</reference>
<feature type="region of interest" description="Disordered" evidence="1">
    <location>
        <begin position="232"/>
        <end position="275"/>
    </location>
</feature>
<dbReference type="EMBL" id="ML170421">
    <property type="protein sequence ID" value="TDL13956.1"/>
    <property type="molecule type" value="Genomic_DNA"/>
</dbReference>
<proteinExistence type="predicted"/>
<feature type="region of interest" description="Disordered" evidence="1">
    <location>
        <begin position="356"/>
        <end position="452"/>
    </location>
</feature>
<keyword evidence="2" id="KW-0472">Membrane</keyword>
<evidence type="ECO:0000256" key="3">
    <source>
        <dbReference type="SAM" id="SignalP"/>
    </source>
</evidence>
<feature type="compositionally biased region" description="Low complexity" evidence="1">
    <location>
        <begin position="324"/>
        <end position="337"/>
    </location>
</feature>
<feature type="chain" id="PRO_5021225655" evidence="3">
    <location>
        <begin position="21"/>
        <end position="501"/>
    </location>
</feature>
<feature type="compositionally biased region" description="Polar residues" evidence="1">
    <location>
        <begin position="416"/>
        <end position="451"/>
    </location>
</feature>
<gene>
    <name evidence="4" type="ORF">BD410DRAFT_797414</name>
</gene>
<keyword evidence="2" id="KW-0812">Transmembrane</keyword>
<evidence type="ECO:0000313" key="4">
    <source>
        <dbReference type="EMBL" id="TDL13956.1"/>
    </source>
</evidence>
<feature type="compositionally biased region" description="Basic and acidic residues" evidence="1">
    <location>
        <begin position="482"/>
        <end position="501"/>
    </location>
</feature>